<evidence type="ECO:0000256" key="5">
    <source>
        <dbReference type="ARBA" id="ARBA00018512"/>
    </source>
</evidence>
<feature type="transmembrane region" description="Helical" evidence="16">
    <location>
        <begin position="603"/>
        <end position="624"/>
    </location>
</feature>
<evidence type="ECO:0000256" key="6">
    <source>
        <dbReference type="ARBA" id="ARBA00022676"/>
    </source>
</evidence>
<protein>
    <recommendedName>
        <fullName evidence="5">Dol-P-Glc:Glc(2)Man(9)GlcNAc(2)-PP-Dol alpha-1,2-glucosyltransferase</fullName>
        <ecNumber evidence="4">2.4.1.256</ecNumber>
    </recommendedName>
    <alternativeName>
        <fullName evidence="12">Asparagine-linked glycosylation protein 10</fullName>
    </alternativeName>
</protein>
<dbReference type="PANTHER" id="PTHR12989:SF10">
    <property type="entry name" value="DOL-P-GLC:GLC(2)MAN(9)GLCNAC(2)-PP-DOL ALPHA-1,2-GLUCOSYLTRANSFERASE-RELATED"/>
    <property type="match status" value="1"/>
</dbReference>
<keyword evidence="8 16" id="KW-0812">Transmembrane</keyword>
<evidence type="ECO:0000256" key="13">
    <source>
        <dbReference type="ARBA" id="ARBA00044727"/>
    </source>
</evidence>
<keyword evidence="7" id="KW-0808">Transferase</keyword>
<organism evidence="17 18">
    <name type="scientific">Cladorrhinum samala</name>
    <dbReference type="NCBI Taxonomy" id="585594"/>
    <lineage>
        <taxon>Eukaryota</taxon>
        <taxon>Fungi</taxon>
        <taxon>Dikarya</taxon>
        <taxon>Ascomycota</taxon>
        <taxon>Pezizomycotina</taxon>
        <taxon>Sordariomycetes</taxon>
        <taxon>Sordariomycetidae</taxon>
        <taxon>Sordariales</taxon>
        <taxon>Podosporaceae</taxon>
        <taxon>Cladorrhinum</taxon>
    </lineage>
</organism>
<sequence length="640" mass="71660">MSRFHNILSSAAADGLDAYRYVVETITFKEIITHFIASNAIAHLISPSTSLITQFLLTSRTKLPLGSALAGHALTTLGVFFVLSFGSVWHLLVNRVAPEPYLDEVFHIPQAQVYCDGNFRHWDDKITTPPGLYLFSVAYSKFQNSKCTAYNLRYHNLVIIPWLIFIASQCRKLIESRQAERLGKPVSRGLSLYAFHTGVNIALFPVIFFFSGLYYTDVLSTLVVLVAYRNHLLRIRPGSPGLLRDIWTIVLGVVALFMRQTNVFWVVVYMGGLEAVHVLRQVKPAAQEYLTKLHDPPLDKSGPDDWFFFLVTTATTALMNPVKVFRQIWPHLTILSLFIGFVGYNGGVVLGDKSNHVATIHLAQMLYIWPLIAFFSLPLLIAPLLRLLRNPPSGIYSLVFSPGPIYTIPFSILATALSLAVVKFNTIIHPFTLADNRHYMFYIFRYTVLRSPILRLALVIPYTACRWLVWASLAPPPPSVSNEQGGKKPKTRAPEPAKKNGEGRQGAEGEGEGEGEGEEAFALLDSRSCVSSLAPQTSTVLLLFITTALSLITAPLVEPRYFILPWVFYRLLVPAAPITTSTAPNKSSWLGKVDGRLFVETAWFAGINLVTMYIFLFKPYVWVAEGGKLLDEGRLQRFMW</sequence>
<feature type="region of interest" description="Disordered" evidence="15">
    <location>
        <begin position="477"/>
        <end position="515"/>
    </location>
</feature>
<evidence type="ECO:0000256" key="7">
    <source>
        <dbReference type="ARBA" id="ARBA00022679"/>
    </source>
</evidence>
<feature type="transmembrane region" description="Helical" evidence="16">
    <location>
        <begin position="69"/>
        <end position="92"/>
    </location>
</feature>
<feature type="transmembrane region" description="Helical" evidence="16">
    <location>
        <begin position="453"/>
        <end position="473"/>
    </location>
</feature>
<feature type="transmembrane region" description="Helical" evidence="16">
    <location>
        <begin position="533"/>
        <end position="554"/>
    </location>
</feature>
<keyword evidence="10 16" id="KW-1133">Transmembrane helix</keyword>
<feature type="transmembrane region" description="Helical" evidence="16">
    <location>
        <begin position="362"/>
        <end position="385"/>
    </location>
</feature>
<evidence type="ECO:0000256" key="3">
    <source>
        <dbReference type="ARBA" id="ARBA00010600"/>
    </source>
</evidence>
<evidence type="ECO:0000256" key="9">
    <source>
        <dbReference type="ARBA" id="ARBA00022824"/>
    </source>
</evidence>
<feature type="transmembrane region" description="Helical" evidence="16">
    <location>
        <begin position="328"/>
        <end position="350"/>
    </location>
</feature>
<proteinExistence type="inferred from homology"/>
<reference evidence="17" key="1">
    <citation type="journal article" date="2023" name="Mol. Phylogenet. Evol.">
        <title>Genome-scale phylogeny and comparative genomics of the fungal order Sordariales.</title>
        <authorList>
            <person name="Hensen N."/>
            <person name="Bonometti L."/>
            <person name="Westerberg I."/>
            <person name="Brannstrom I.O."/>
            <person name="Guillou S."/>
            <person name="Cros-Aarteil S."/>
            <person name="Calhoun S."/>
            <person name="Haridas S."/>
            <person name="Kuo A."/>
            <person name="Mondo S."/>
            <person name="Pangilinan J."/>
            <person name="Riley R."/>
            <person name="LaButti K."/>
            <person name="Andreopoulos B."/>
            <person name="Lipzen A."/>
            <person name="Chen C."/>
            <person name="Yan M."/>
            <person name="Daum C."/>
            <person name="Ng V."/>
            <person name="Clum A."/>
            <person name="Steindorff A."/>
            <person name="Ohm R.A."/>
            <person name="Martin F."/>
            <person name="Silar P."/>
            <person name="Natvig D.O."/>
            <person name="Lalanne C."/>
            <person name="Gautier V."/>
            <person name="Ament-Velasquez S.L."/>
            <person name="Kruys A."/>
            <person name="Hutchinson M.I."/>
            <person name="Powell A.J."/>
            <person name="Barry K."/>
            <person name="Miller A.N."/>
            <person name="Grigoriev I.V."/>
            <person name="Debuchy R."/>
            <person name="Gladieux P."/>
            <person name="Hiltunen Thoren M."/>
            <person name="Johannesson H."/>
        </authorList>
    </citation>
    <scope>NUCLEOTIDE SEQUENCE</scope>
    <source>
        <strain evidence="17">PSN324</strain>
    </source>
</reference>
<dbReference type="PANTHER" id="PTHR12989">
    <property type="entry name" value="ALPHA-1,2-GLUCOSYLTRANSFERASE ALG10"/>
    <property type="match status" value="1"/>
</dbReference>
<evidence type="ECO:0000256" key="8">
    <source>
        <dbReference type="ARBA" id="ARBA00022692"/>
    </source>
</evidence>
<feature type="compositionally biased region" description="Basic and acidic residues" evidence="15">
    <location>
        <begin position="492"/>
        <end position="507"/>
    </location>
</feature>
<feature type="transmembrane region" description="Helical" evidence="16">
    <location>
        <begin position="246"/>
        <end position="270"/>
    </location>
</feature>
<comment type="subcellular location">
    <subcellularLocation>
        <location evidence="1">Endoplasmic reticulum membrane</location>
        <topology evidence="1">Multi-pass membrane protein</topology>
    </subcellularLocation>
</comment>
<dbReference type="Pfam" id="PF04922">
    <property type="entry name" value="DIE2_ALG10"/>
    <property type="match status" value="1"/>
</dbReference>
<dbReference type="GO" id="GO:0006488">
    <property type="term" value="P:dolichol-linked oligosaccharide biosynthetic process"/>
    <property type="evidence" value="ECO:0007669"/>
    <property type="project" value="InterPro"/>
</dbReference>
<dbReference type="Proteomes" id="UP001321749">
    <property type="component" value="Unassembled WGS sequence"/>
</dbReference>
<evidence type="ECO:0000256" key="10">
    <source>
        <dbReference type="ARBA" id="ARBA00022989"/>
    </source>
</evidence>
<evidence type="ECO:0000256" key="15">
    <source>
        <dbReference type="SAM" id="MobiDB-lite"/>
    </source>
</evidence>
<feature type="transmembrane region" description="Helical" evidence="16">
    <location>
        <begin position="152"/>
        <end position="170"/>
    </location>
</feature>
<comment type="catalytic activity">
    <reaction evidence="14">
        <text>an alpha-D-Glc-(1-&gt;3)-alpha-D-Glc-(1-&gt;3)-alpha-D-Man-(1-&gt;2)-alpha-D-Man-(1-&gt;2)-alpha-D-Man-(1-&gt;3)-[alpha-D-Man-(1-&gt;2)-alpha-D-Man-(1-&gt;3)-[alpha-D-Man-(1-&gt;2)-alpha-D-Man-(1-&gt;6)]-alpha-D-Man-(1-&gt;6)]-beta-D-Man-(1-&gt;4)-beta-D-GlcNAc-(1-&gt;4)-alpha-D-GlcNAc-diphospho-di-trans,poly-cis-dolichol + a di-trans,poly-cis-dolichyl beta-D-glucosyl phosphate = a alpha-D-Glc-(1-&gt;2)-alpha-D-Glc-(1-&gt;3)-alpha-D-Glc-(1-&gt;3)-alpha-D-Man-(1-&gt;2)-alpha-D-Man-(1-&gt;2)-alpha-D-Man-(1-&gt;3)-[alpha-D-Man-(1-&gt;2)-alpha-D-Man-(1-&gt;3)-[alpha-D-Man-(1-&gt;2)-alpha-D-Man-(1-&gt;6)]-alpha-D-Man-(1-&gt;6)]-beta-D-Man-(1-&gt;4)-beta-D-GlcNAc-(1-&gt;4)-alpha-D-GlcNAc-diphospho-di-trans,poly-cis-dolichol + a di-trans,poly-cis-dolichyl phosphate + H(+)</text>
        <dbReference type="Rhea" id="RHEA:29543"/>
        <dbReference type="Rhea" id="RHEA-COMP:19498"/>
        <dbReference type="Rhea" id="RHEA-COMP:19502"/>
        <dbReference type="Rhea" id="RHEA-COMP:19512"/>
        <dbReference type="Rhea" id="RHEA-COMP:19522"/>
        <dbReference type="ChEBI" id="CHEBI:15378"/>
        <dbReference type="ChEBI" id="CHEBI:57525"/>
        <dbReference type="ChEBI" id="CHEBI:57683"/>
        <dbReference type="ChEBI" id="CHEBI:132522"/>
        <dbReference type="ChEBI" id="CHEBI:132523"/>
        <dbReference type="EC" id="2.4.1.256"/>
    </reaction>
    <physiologicalReaction direction="left-to-right" evidence="14">
        <dbReference type="Rhea" id="RHEA:29544"/>
    </physiologicalReaction>
</comment>
<dbReference type="GO" id="GO:0005789">
    <property type="term" value="C:endoplasmic reticulum membrane"/>
    <property type="evidence" value="ECO:0007669"/>
    <property type="project" value="UniProtKB-SubCell"/>
</dbReference>
<dbReference type="EC" id="2.4.1.256" evidence="4"/>
<feature type="transmembrane region" description="Helical" evidence="16">
    <location>
        <begin position="561"/>
        <end position="583"/>
    </location>
</feature>
<comment type="similarity">
    <text evidence="3">Belongs to the ALG10 glucosyltransferase family.</text>
</comment>
<feature type="transmembrane region" description="Helical" evidence="16">
    <location>
        <begin position="31"/>
        <end position="57"/>
    </location>
</feature>
<comment type="function">
    <text evidence="13">Dol-P-Glc:Glc(2)Man(9)GlcNAc(2)-PP-Dol alpha-1,2-glucosyltransferase that operates in the biosynthetic pathway of dolichol-linked oligosaccharides, the glycan precursors employed in protein asparagine (N)-glycosylation. The assembly of dolichol-linked oligosaccharides begins on the cytosolic side of the endoplasmic reticulum membrane and finishes in its lumen. The sequential addition of sugars to dolichol pyrophosphate produces dolichol-linked oligosaccharides containing fourteen sugars, including two GlcNAcs, nine mannoses and three glucoses. Once assembled, the oligosaccharide is transferred from the lipid to nascent proteins by oligosaccharyltransferases. In the lumen of the endoplasmic reticulum, adds the third and last glucose residue from dolichyl phosphate glucose (Dol-P-Glc) onto the lipid-linked oligosaccharide intermediate Glc(2)Man(9)GlcNAc(2)-PP-Dol to produce Glc(3)Man(9)GlcNAc(2)-PP-Dol.</text>
</comment>
<keyword evidence="11 16" id="KW-0472">Membrane</keyword>
<feature type="transmembrane region" description="Helical" evidence="16">
    <location>
        <begin position="190"/>
        <end position="215"/>
    </location>
</feature>
<evidence type="ECO:0000256" key="16">
    <source>
        <dbReference type="SAM" id="Phobius"/>
    </source>
</evidence>
<dbReference type="GO" id="GO:0106073">
    <property type="term" value="F:dolichyl pyrophosphate Glc2Man9GlcNAc2 alpha-1,2-glucosyltransferase activity"/>
    <property type="evidence" value="ECO:0007669"/>
    <property type="project" value="UniProtKB-EC"/>
</dbReference>
<gene>
    <name evidence="17" type="ORF">QBC42DRAFT_168812</name>
</gene>
<feature type="transmembrane region" description="Helical" evidence="16">
    <location>
        <begin position="405"/>
        <end position="432"/>
    </location>
</feature>
<keyword evidence="6" id="KW-0328">Glycosyltransferase</keyword>
<dbReference type="InterPro" id="IPR016900">
    <property type="entry name" value="Alg10"/>
</dbReference>
<accession>A0AAV9HZJ4</accession>
<comment type="pathway">
    <text evidence="2">Protein modification; protein glycosylation.</text>
</comment>
<name>A0AAV9HZJ4_9PEZI</name>
<evidence type="ECO:0000313" key="17">
    <source>
        <dbReference type="EMBL" id="KAK4465435.1"/>
    </source>
</evidence>
<evidence type="ECO:0000256" key="1">
    <source>
        <dbReference type="ARBA" id="ARBA00004477"/>
    </source>
</evidence>
<reference evidence="17" key="2">
    <citation type="submission" date="2023-06" db="EMBL/GenBank/DDBJ databases">
        <authorList>
            <consortium name="Lawrence Berkeley National Laboratory"/>
            <person name="Mondo S.J."/>
            <person name="Hensen N."/>
            <person name="Bonometti L."/>
            <person name="Westerberg I."/>
            <person name="Brannstrom I.O."/>
            <person name="Guillou S."/>
            <person name="Cros-Aarteil S."/>
            <person name="Calhoun S."/>
            <person name="Haridas S."/>
            <person name="Kuo A."/>
            <person name="Pangilinan J."/>
            <person name="Riley R."/>
            <person name="Labutti K."/>
            <person name="Andreopoulos B."/>
            <person name="Lipzen A."/>
            <person name="Chen C."/>
            <person name="Yanf M."/>
            <person name="Daum C."/>
            <person name="Ng V."/>
            <person name="Clum A."/>
            <person name="Steindorff A."/>
            <person name="Ohm R."/>
            <person name="Martin F."/>
            <person name="Silar P."/>
            <person name="Natvig D."/>
            <person name="Lalanne C."/>
            <person name="Gautier V."/>
            <person name="Ament-Velasquez S.L."/>
            <person name="Kruys A."/>
            <person name="Hutchinson M.I."/>
            <person name="Powell A.J."/>
            <person name="Barry K."/>
            <person name="Miller A.N."/>
            <person name="Grigoriev I.V."/>
            <person name="Debuchy R."/>
            <person name="Gladieux P."/>
            <person name="Thoren M.H."/>
            <person name="Johannesson H."/>
        </authorList>
    </citation>
    <scope>NUCLEOTIDE SEQUENCE</scope>
    <source>
        <strain evidence="17">PSN324</strain>
    </source>
</reference>
<evidence type="ECO:0000256" key="11">
    <source>
        <dbReference type="ARBA" id="ARBA00023136"/>
    </source>
</evidence>
<evidence type="ECO:0000313" key="18">
    <source>
        <dbReference type="Proteomes" id="UP001321749"/>
    </source>
</evidence>
<evidence type="ECO:0000256" key="14">
    <source>
        <dbReference type="ARBA" id="ARBA00048064"/>
    </source>
</evidence>
<keyword evidence="9" id="KW-0256">Endoplasmic reticulum</keyword>
<evidence type="ECO:0000256" key="4">
    <source>
        <dbReference type="ARBA" id="ARBA00011967"/>
    </source>
</evidence>
<evidence type="ECO:0000256" key="12">
    <source>
        <dbReference type="ARBA" id="ARBA00032069"/>
    </source>
</evidence>
<comment type="caution">
    <text evidence="17">The sequence shown here is derived from an EMBL/GenBank/DDBJ whole genome shotgun (WGS) entry which is preliminary data.</text>
</comment>
<dbReference type="AlphaFoldDB" id="A0AAV9HZJ4"/>
<evidence type="ECO:0000256" key="2">
    <source>
        <dbReference type="ARBA" id="ARBA00004922"/>
    </source>
</evidence>
<keyword evidence="18" id="KW-1185">Reference proteome</keyword>
<dbReference type="EMBL" id="MU864939">
    <property type="protein sequence ID" value="KAK4465435.1"/>
    <property type="molecule type" value="Genomic_DNA"/>
</dbReference>